<sequence length="790" mass="90208">MPLPKTEKIETIASPLALIVGESQITNTLSQKLRDGGCEVIESEAFPKSGKFNYLFQFGGVSKVKDSYLKYLKTAGKFLFIDYQSENITEIAKLDRIKILRVENLNPWYFQKLSDEILKIAFTHSTKNIIDIRLQDKLPESSLIDPDLKKNKILLPLKKTASVKNQPQENIISQLPKKYVRKKISPFILWPLIIFTILLFFLSVLTYWQVNQVRQIIDNAQKHFASSEISLLTYDLDQLKNKVISAQNVYNNLNTPLNPFRNIGVFRNTGRLFVSADQFLTTGINTLSLIESITASDQALMLKDLNISKEKYQQIIDTFNLLSQSTENLKSDINLQAIPFFPQESLSSFLDNTTNQINALSYLLPPFKEIFFNGHKIYLLLLQNNMELRPTGGFIGSVGLLDLQDGKMNNLDILDVYTIDGQLKGHVDPPDPIRKYFNQPNWFLRDSNFDPDFASSAVQAEWFLDKTIQKKVDGVIGLNLLLVQDLLTVLGPLTLADFNNEVITSDNLFIKAQLYINQQFFAGSTSKKDFLKSISDSLQKRLTGKNISYLKLFQIIKKSLEEKNLQFYFNDVNVQKKVEDYGWAGRVFNIKCLNVNQVCFPDYIFINESNFGVNKANFFVKKAVFIDKKINVNGQIITDLTLKYDNQSQAGLLQGGQYTNYLRLFLPKNSVLINSEVNGQKIESVSFDVTSYQEDKTIFGFLLKIPENSTSEFKFSYLLPENLRDEHKIYQFYFQKQAGDKTSAVNMSFASSKFVLSPFNFKAKESGGDLLIFTTDSSVDRLFQLKLSLP</sequence>
<dbReference type="EMBL" id="MFJA01000011">
    <property type="protein sequence ID" value="OGG03890.1"/>
    <property type="molecule type" value="Genomic_DNA"/>
</dbReference>
<accession>A0A1F5YUK5</accession>
<dbReference type="AlphaFoldDB" id="A0A1F5YUK5"/>
<reference evidence="2 3" key="1">
    <citation type="journal article" date="2016" name="Nat. Commun.">
        <title>Thousands of microbial genomes shed light on interconnected biogeochemical processes in an aquifer system.</title>
        <authorList>
            <person name="Anantharaman K."/>
            <person name="Brown C.T."/>
            <person name="Hug L.A."/>
            <person name="Sharon I."/>
            <person name="Castelle C.J."/>
            <person name="Probst A.J."/>
            <person name="Thomas B.C."/>
            <person name="Singh A."/>
            <person name="Wilkins M.J."/>
            <person name="Karaoz U."/>
            <person name="Brodie E.L."/>
            <person name="Williams K.H."/>
            <person name="Hubbard S.S."/>
            <person name="Banfield J.F."/>
        </authorList>
    </citation>
    <scope>NUCLEOTIDE SEQUENCE [LARGE SCALE GENOMIC DNA]</scope>
</reference>
<dbReference type="Pfam" id="PF13196">
    <property type="entry name" value="DUF4012"/>
    <property type="match status" value="1"/>
</dbReference>
<evidence type="ECO:0000313" key="3">
    <source>
        <dbReference type="Proteomes" id="UP000176665"/>
    </source>
</evidence>
<evidence type="ECO:0008006" key="4">
    <source>
        <dbReference type="Google" id="ProtNLM"/>
    </source>
</evidence>
<gene>
    <name evidence="2" type="ORF">A2W14_05465</name>
</gene>
<evidence type="ECO:0000313" key="2">
    <source>
        <dbReference type="EMBL" id="OGG03890.1"/>
    </source>
</evidence>
<evidence type="ECO:0000256" key="1">
    <source>
        <dbReference type="SAM" id="Phobius"/>
    </source>
</evidence>
<dbReference type="Proteomes" id="UP000176665">
    <property type="component" value="Unassembled WGS sequence"/>
</dbReference>
<dbReference type="STRING" id="1798371.A2W14_05465"/>
<feature type="transmembrane region" description="Helical" evidence="1">
    <location>
        <begin position="187"/>
        <end position="208"/>
    </location>
</feature>
<comment type="caution">
    <text evidence="2">The sequence shown here is derived from an EMBL/GenBank/DDBJ whole genome shotgun (WGS) entry which is preliminary data.</text>
</comment>
<dbReference type="InterPro" id="IPR025101">
    <property type="entry name" value="DUF4012"/>
</dbReference>
<keyword evidence="1" id="KW-1133">Transmembrane helix</keyword>
<protein>
    <recommendedName>
        <fullName evidence="4">DUF4012 domain-containing protein</fullName>
    </recommendedName>
</protein>
<proteinExistence type="predicted"/>
<keyword evidence="1" id="KW-0812">Transmembrane</keyword>
<organism evidence="2 3">
    <name type="scientific">Candidatus Gottesmanbacteria bacterium RBG_16_37_8</name>
    <dbReference type="NCBI Taxonomy" id="1798371"/>
    <lineage>
        <taxon>Bacteria</taxon>
        <taxon>Candidatus Gottesmaniibacteriota</taxon>
    </lineage>
</organism>
<keyword evidence="1" id="KW-0472">Membrane</keyword>
<name>A0A1F5YUK5_9BACT</name>